<name>A0ACC7NH59_9BURK</name>
<evidence type="ECO:0000313" key="2">
    <source>
        <dbReference type="Proteomes" id="UP001629235"/>
    </source>
</evidence>
<sequence length="84" mass="9526">MSKAAAVDNLYADLVSAATNPRQLESLERIKKACDYLEEQSVQVTAKAIEHYCVDREWGARKPNPYEIRRSYATMLTFGGLLKM</sequence>
<reference evidence="1 2" key="1">
    <citation type="journal article" date="2024" name="Chem. Sci.">
        <title>Discovery of megapolipeptins by genome mining of a Burkholderiales bacteria collection.</title>
        <authorList>
            <person name="Paulo B.S."/>
            <person name="Recchia M.J.J."/>
            <person name="Lee S."/>
            <person name="Fergusson C.H."/>
            <person name="Romanowski S.B."/>
            <person name="Hernandez A."/>
            <person name="Krull N."/>
            <person name="Liu D.Y."/>
            <person name="Cavanagh H."/>
            <person name="Bos A."/>
            <person name="Gray C.A."/>
            <person name="Murphy B.T."/>
            <person name="Linington R.G."/>
            <person name="Eustaquio A.S."/>
        </authorList>
    </citation>
    <scope>NUCLEOTIDE SEQUENCE [LARGE SCALE GENOMIC DNA]</scope>
    <source>
        <strain evidence="1 2">RL18-126-BIB-B</strain>
    </source>
</reference>
<proteinExistence type="predicted"/>
<protein>
    <submittedName>
        <fullName evidence="1">Uncharacterized protein</fullName>
    </submittedName>
</protein>
<gene>
    <name evidence="1" type="ORF">PQR01_21630</name>
</gene>
<dbReference type="EMBL" id="JAQQDW010000046">
    <property type="protein sequence ID" value="MFM0106018.1"/>
    <property type="molecule type" value="Genomic_DNA"/>
</dbReference>
<comment type="caution">
    <text evidence="1">The sequence shown here is derived from an EMBL/GenBank/DDBJ whole genome shotgun (WGS) entry which is preliminary data.</text>
</comment>
<organism evidence="1 2">
    <name type="scientific">Paraburkholderia rhynchosiae</name>
    <dbReference type="NCBI Taxonomy" id="487049"/>
    <lineage>
        <taxon>Bacteria</taxon>
        <taxon>Pseudomonadati</taxon>
        <taxon>Pseudomonadota</taxon>
        <taxon>Betaproteobacteria</taxon>
        <taxon>Burkholderiales</taxon>
        <taxon>Burkholderiaceae</taxon>
        <taxon>Paraburkholderia</taxon>
    </lineage>
</organism>
<accession>A0ACC7NH59</accession>
<evidence type="ECO:0000313" key="1">
    <source>
        <dbReference type="EMBL" id="MFM0106018.1"/>
    </source>
</evidence>
<dbReference type="Proteomes" id="UP001629235">
    <property type="component" value="Unassembled WGS sequence"/>
</dbReference>
<keyword evidence="2" id="KW-1185">Reference proteome</keyword>